<dbReference type="EMBL" id="PYSW02000045">
    <property type="protein sequence ID" value="KAG2374495.1"/>
    <property type="molecule type" value="Genomic_DNA"/>
</dbReference>
<feature type="region of interest" description="Disordered" evidence="1">
    <location>
        <begin position="172"/>
        <end position="231"/>
    </location>
</feature>
<accession>A0AA88KD81</accession>
<feature type="compositionally biased region" description="Basic and acidic residues" evidence="1">
    <location>
        <begin position="256"/>
        <end position="273"/>
    </location>
</feature>
<gene>
    <name evidence="2" type="ORF">C9374_010779</name>
</gene>
<protein>
    <submittedName>
        <fullName evidence="2">Uncharacterized protein</fullName>
    </submittedName>
</protein>
<organism evidence="2 3">
    <name type="scientific">Naegleria lovaniensis</name>
    <name type="common">Amoeba</name>
    <dbReference type="NCBI Taxonomy" id="51637"/>
    <lineage>
        <taxon>Eukaryota</taxon>
        <taxon>Discoba</taxon>
        <taxon>Heterolobosea</taxon>
        <taxon>Tetramitia</taxon>
        <taxon>Eutetramitia</taxon>
        <taxon>Vahlkampfiidae</taxon>
        <taxon>Naegleria</taxon>
    </lineage>
</organism>
<reference evidence="2 3" key="1">
    <citation type="journal article" date="2018" name="BMC Genomics">
        <title>The genome of Naegleria lovaniensis, the basis for a comparative approach to unravel pathogenicity factors of the human pathogenic amoeba N. fowleri.</title>
        <authorList>
            <person name="Liechti N."/>
            <person name="Schurch N."/>
            <person name="Bruggmann R."/>
            <person name="Wittwer M."/>
        </authorList>
    </citation>
    <scope>NUCLEOTIDE SEQUENCE [LARGE SCALE GENOMIC DNA]</scope>
    <source>
        <strain evidence="2 3">ATCC 30569</strain>
    </source>
</reference>
<keyword evidence="3" id="KW-1185">Reference proteome</keyword>
<dbReference type="Proteomes" id="UP000816034">
    <property type="component" value="Unassembled WGS sequence"/>
</dbReference>
<evidence type="ECO:0000313" key="2">
    <source>
        <dbReference type="EMBL" id="KAG2374495.1"/>
    </source>
</evidence>
<evidence type="ECO:0000313" key="3">
    <source>
        <dbReference type="Proteomes" id="UP000816034"/>
    </source>
</evidence>
<feature type="compositionally biased region" description="Basic residues" evidence="1">
    <location>
        <begin position="172"/>
        <end position="182"/>
    </location>
</feature>
<dbReference type="GeneID" id="68103233"/>
<feature type="region of interest" description="Disordered" evidence="1">
    <location>
        <begin position="254"/>
        <end position="289"/>
    </location>
</feature>
<feature type="compositionally biased region" description="Basic and acidic residues" evidence="1">
    <location>
        <begin position="211"/>
        <end position="223"/>
    </location>
</feature>
<feature type="region of interest" description="Disordered" evidence="1">
    <location>
        <begin position="115"/>
        <end position="136"/>
    </location>
</feature>
<dbReference type="RefSeq" id="XP_044543669.1">
    <property type="nucleotide sequence ID" value="XM_044686360.1"/>
</dbReference>
<comment type="caution">
    <text evidence="2">The sequence shown here is derived from an EMBL/GenBank/DDBJ whole genome shotgun (WGS) entry which is preliminary data.</text>
</comment>
<evidence type="ECO:0000256" key="1">
    <source>
        <dbReference type="SAM" id="MobiDB-lite"/>
    </source>
</evidence>
<sequence>MTSLTKLSSDMASLINHETIRSLLLLDPSTCDHNTLQQHFNSLVISQQDNSQSSCITVVVGPVFLGHTLGRFQPNIKLRGKALPSTFQLHYLYFTHEQVVNDFEFGTYKIRKDLSSSDDDSQTFTRHTKGHDYPSKMNSSHRTMIIVLEMGNELGIVNKLFHYDSKVTKVKAKQSNTKKRKMQDRDVSKEKCDDNDEDHDVVVDTDVQEDVSSKKVKAEHSSELMHLQNSEPTPTFCEDDFSFLDSLESISASEQSFHEDQDQQNAEVDRDVVVENDEPNADLDCGSVVETSTNMNDEFDDWLFAEFA</sequence>
<name>A0AA88KD81_NAELO</name>
<proteinExistence type="predicted"/>
<feature type="compositionally biased region" description="Basic and acidic residues" evidence="1">
    <location>
        <begin position="183"/>
        <end position="192"/>
    </location>
</feature>
<dbReference type="AlphaFoldDB" id="A0AA88KD81"/>